<comment type="caution">
    <text evidence="3">The sequence shown here is derived from an EMBL/GenBank/DDBJ whole genome shotgun (WGS) entry which is preliminary data.</text>
</comment>
<dbReference type="PANTHER" id="PTHR35342:SF5">
    <property type="entry name" value="TRICARBOXYLIC TRANSPORT PROTEIN"/>
    <property type="match status" value="1"/>
</dbReference>
<dbReference type="Proteomes" id="UP000315628">
    <property type="component" value="Unassembled WGS sequence"/>
</dbReference>
<dbReference type="RefSeq" id="WP_144855089.1">
    <property type="nucleotide sequence ID" value="NZ_BAAAYT010000003.1"/>
</dbReference>
<feature type="transmembrane region" description="Helical" evidence="1">
    <location>
        <begin position="167"/>
        <end position="185"/>
    </location>
</feature>
<evidence type="ECO:0000256" key="1">
    <source>
        <dbReference type="SAM" id="Phobius"/>
    </source>
</evidence>
<evidence type="ECO:0000313" key="3">
    <source>
        <dbReference type="EMBL" id="TWD16819.1"/>
    </source>
</evidence>
<organism evidence="3 4">
    <name type="scientific">Marihabitans asiaticum</name>
    <dbReference type="NCBI Taxonomy" id="415218"/>
    <lineage>
        <taxon>Bacteria</taxon>
        <taxon>Bacillati</taxon>
        <taxon>Actinomycetota</taxon>
        <taxon>Actinomycetes</taxon>
        <taxon>Micrococcales</taxon>
        <taxon>Intrasporangiaceae</taxon>
        <taxon>Marihabitans</taxon>
    </lineage>
</organism>
<accession>A0A560WGL1</accession>
<dbReference type="OrthoDB" id="9781349at2"/>
<feature type="transmembrane region" description="Helical" evidence="1">
    <location>
        <begin position="197"/>
        <end position="218"/>
    </location>
</feature>
<feature type="transmembrane region" description="Helical" evidence="1">
    <location>
        <begin position="135"/>
        <end position="155"/>
    </location>
</feature>
<keyword evidence="1" id="KW-1133">Transmembrane helix</keyword>
<proteinExistence type="predicted"/>
<feature type="transmembrane region" description="Helical" evidence="1">
    <location>
        <begin position="411"/>
        <end position="440"/>
    </location>
</feature>
<feature type="transmembrane region" description="Helical" evidence="1">
    <location>
        <begin position="356"/>
        <end position="375"/>
    </location>
</feature>
<keyword evidence="1" id="KW-0472">Membrane</keyword>
<sequence length="497" mass="51063">MSDIFAGLGLILQWQPLLFMVIGVIAGVAVGAMPGLSTTMSIAVLLPFTFIFEPLNGIAMLLGIYFASVYAGSIPAILLRIPGTPASAATLLDGYPMTEQGQAGRALTVSLVASVLGGIVGGVLLLFFAPVLAQYALRFGPAEFCMLAVFALALIASMSQGSMVRGLISGLLGLLIATVGLDPISGQARFTFGSTELLAGLGFIPVLIGLFGVAEAFLRFESAGRLESGDALTPGSYRLPGRELLRLLPASAYSSVIGFGVGALPGTGGDIGAFVAHNEVKRLARDKSNFGHGDPRGVAAAEAANNAAVPGSLAPTLILGIPGNSAAAVLIGALTVHGLRPGPQLFTASGDLVMALFWALVIIPVIMLAVGLLGVRAWGQITRIPTRYLWPCVIGLSAVGSFAVRGSVFDIAVMIAAGALGYVMIKGGYPTAPMVIGLIVGPIAESGFRRATIISGGNFSWILEPIPMILLIASLLTGLTPVLRSVFSNFRSTGTET</sequence>
<dbReference type="PANTHER" id="PTHR35342">
    <property type="entry name" value="TRICARBOXYLIC TRANSPORT PROTEIN"/>
    <property type="match status" value="1"/>
</dbReference>
<feature type="domain" description="DUF112" evidence="2">
    <location>
        <begin position="17"/>
        <end position="436"/>
    </location>
</feature>
<gene>
    <name evidence="3" type="ORF">FB557_0359</name>
</gene>
<dbReference type="InterPro" id="IPR002823">
    <property type="entry name" value="DUF112_TM"/>
</dbReference>
<feature type="transmembrane region" description="Helical" evidence="1">
    <location>
        <begin position="461"/>
        <end position="483"/>
    </location>
</feature>
<feature type="transmembrane region" description="Helical" evidence="1">
    <location>
        <begin position="317"/>
        <end position="336"/>
    </location>
</feature>
<reference evidence="3 4" key="1">
    <citation type="submission" date="2019-06" db="EMBL/GenBank/DDBJ databases">
        <title>Sequencing the genomes of 1000 actinobacteria strains.</title>
        <authorList>
            <person name="Klenk H.-P."/>
        </authorList>
    </citation>
    <scope>NUCLEOTIDE SEQUENCE [LARGE SCALE GENOMIC DNA]</scope>
    <source>
        <strain evidence="3 4">DSM 18935</strain>
    </source>
</reference>
<name>A0A560WGL1_9MICO</name>
<dbReference type="Pfam" id="PF01970">
    <property type="entry name" value="TctA"/>
    <property type="match status" value="1"/>
</dbReference>
<evidence type="ECO:0000259" key="2">
    <source>
        <dbReference type="Pfam" id="PF01970"/>
    </source>
</evidence>
<dbReference type="EMBL" id="VIUW01000001">
    <property type="protein sequence ID" value="TWD16819.1"/>
    <property type="molecule type" value="Genomic_DNA"/>
</dbReference>
<feature type="transmembrane region" description="Helical" evidence="1">
    <location>
        <begin position="387"/>
        <end position="405"/>
    </location>
</feature>
<dbReference type="AlphaFoldDB" id="A0A560WGL1"/>
<feature type="transmembrane region" description="Helical" evidence="1">
    <location>
        <begin position="106"/>
        <end position="129"/>
    </location>
</feature>
<keyword evidence="1" id="KW-0812">Transmembrane</keyword>
<keyword evidence="4" id="KW-1185">Reference proteome</keyword>
<protein>
    <submittedName>
        <fullName evidence="3">Putative tricarboxylic transport membrane protein</fullName>
    </submittedName>
</protein>
<evidence type="ECO:0000313" key="4">
    <source>
        <dbReference type="Proteomes" id="UP000315628"/>
    </source>
</evidence>
<feature type="transmembrane region" description="Helical" evidence="1">
    <location>
        <begin position="17"/>
        <end position="46"/>
    </location>
</feature>